<feature type="domain" description="Ketosynthase family 3 (KS3)" evidence="11">
    <location>
        <begin position="29"/>
        <end position="449"/>
    </location>
</feature>
<dbReference type="SMART" id="SM00826">
    <property type="entry name" value="PKS_DH"/>
    <property type="match status" value="1"/>
</dbReference>
<evidence type="ECO:0000259" key="12">
    <source>
        <dbReference type="PROSITE" id="PS52019"/>
    </source>
</evidence>
<dbReference type="InterPro" id="IPR049900">
    <property type="entry name" value="PKS_mFAS_DH"/>
</dbReference>
<dbReference type="EMBL" id="JAXOVC010000001">
    <property type="protein sequence ID" value="KAK4508593.1"/>
    <property type="molecule type" value="Genomic_DNA"/>
</dbReference>
<evidence type="ECO:0000259" key="10">
    <source>
        <dbReference type="PROSITE" id="PS50075"/>
    </source>
</evidence>
<keyword evidence="5" id="KW-0560">Oxidoreductase</keyword>
<evidence type="ECO:0000256" key="8">
    <source>
        <dbReference type="PROSITE-ProRule" id="PRU01363"/>
    </source>
</evidence>
<feature type="region of interest" description="C-terminal hotdog fold" evidence="8">
    <location>
        <begin position="1083"/>
        <end position="1237"/>
    </location>
</feature>
<dbReference type="Pfam" id="PF00550">
    <property type="entry name" value="PP-binding"/>
    <property type="match status" value="1"/>
</dbReference>
<dbReference type="Pfam" id="PF08240">
    <property type="entry name" value="ADH_N"/>
    <property type="match status" value="1"/>
</dbReference>
<keyword evidence="1" id="KW-0596">Phosphopantetheine</keyword>
<organism evidence="13 14">
    <name type="scientific">Zasmidium cellare</name>
    <name type="common">Wine cellar mold</name>
    <name type="synonym">Racodium cellare</name>
    <dbReference type="NCBI Taxonomy" id="395010"/>
    <lineage>
        <taxon>Eukaryota</taxon>
        <taxon>Fungi</taxon>
        <taxon>Dikarya</taxon>
        <taxon>Ascomycota</taxon>
        <taxon>Pezizomycotina</taxon>
        <taxon>Dothideomycetes</taxon>
        <taxon>Dothideomycetidae</taxon>
        <taxon>Mycosphaerellales</taxon>
        <taxon>Mycosphaerellaceae</taxon>
        <taxon>Zasmidium</taxon>
    </lineage>
</organism>
<feature type="domain" description="PKS/mFAS DH" evidence="12">
    <location>
        <begin position="936"/>
        <end position="1237"/>
    </location>
</feature>
<name>A0ABR0F564_ZASCE</name>
<keyword evidence="7" id="KW-0012">Acyltransferase</keyword>
<dbReference type="InterPro" id="IPR032821">
    <property type="entry name" value="PKS_assoc"/>
</dbReference>
<evidence type="ECO:0008006" key="15">
    <source>
        <dbReference type="Google" id="ProtNLM"/>
    </source>
</evidence>
<feature type="region of interest" description="N-terminal hotdog fold" evidence="8">
    <location>
        <begin position="936"/>
        <end position="1071"/>
    </location>
</feature>
<keyword evidence="3" id="KW-0808">Transferase</keyword>
<comment type="caution">
    <text evidence="13">The sequence shown here is derived from an EMBL/GenBank/DDBJ whole genome shotgun (WGS) entry which is preliminary data.</text>
</comment>
<evidence type="ECO:0000256" key="6">
    <source>
        <dbReference type="ARBA" id="ARBA00023268"/>
    </source>
</evidence>
<keyword evidence="2" id="KW-0597">Phosphoprotein</keyword>
<dbReference type="Pfam" id="PF21089">
    <property type="entry name" value="PKS_DH_N"/>
    <property type="match status" value="1"/>
</dbReference>
<feature type="active site" description="Proton donor; for dehydratase activity" evidence="8">
    <location>
        <position position="1150"/>
    </location>
</feature>
<dbReference type="InterPro" id="IPR009081">
    <property type="entry name" value="PP-bd_ACP"/>
</dbReference>
<dbReference type="InterPro" id="IPR013149">
    <property type="entry name" value="ADH-like_C"/>
</dbReference>
<evidence type="ECO:0000256" key="4">
    <source>
        <dbReference type="ARBA" id="ARBA00022857"/>
    </source>
</evidence>
<dbReference type="InterPro" id="IPR014043">
    <property type="entry name" value="Acyl_transferase_dom"/>
</dbReference>
<dbReference type="InterPro" id="IPR057326">
    <property type="entry name" value="KR_dom"/>
</dbReference>
<evidence type="ECO:0000256" key="3">
    <source>
        <dbReference type="ARBA" id="ARBA00022679"/>
    </source>
</evidence>
<dbReference type="InterPro" id="IPR014031">
    <property type="entry name" value="Ketoacyl_synth_C"/>
</dbReference>
<evidence type="ECO:0000256" key="9">
    <source>
        <dbReference type="SAM" id="MobiDB-lite"/>
    </source>
</evidence>
<dbReference type="PROSITE" id="PS52019">
    <property type="entry name" value="PKS_MFAS_DH"/>
    <property type="match status" value="1"/>
</dbReference>
<dbReference type="SUPFAM" id="SSF47336">
    <property type="entry name" value="ACP-like"/>
    <property type="match status" value="1"/>
</dbReference>
<dbReference type="InterPro" id="IPR036291">
    <property type="entry name" value="NAD(P)-bd_dom_sf"/>
</dbReference>
<dbReference type="InterPro" id="IPR016035">
    <property type="entry name" value="Acyl_Trfase/lysoPLipase"/>
</dbReference>
<accession>A0ABR0F564</accession>
<dbReference type="Gene3D" id="3.10.129.110">
    <property type="entry name" value="Polyketide synthase dehydratase"/>
    <property type="match status" value="1"/>
</dbReference>
<dbReference type="InterPro" id="IPR013154">
    <property type="entry name" value="ADH-like_N"/>
</dbReference>
<dbReference type="Pfam" id="PF00698">
    <property type="entry name" value="Acyl_transf_1"/>
    <property type="match status" value="1"/>
</dbReference>
<dbReference type="SMART" id="SM00827">
    <property type="entry name" value="PKS_AT"/>
    <property type="match status" value="1"/>
</dbReference>
<reference evidence="13 14" key="1">
    <citation type="journal article" date="2023" name="G3 (Bethesda)">
        <title>A chromosome-level genome assembly of Zasmidium syzygii isolated from banana leaves.</title>
        <authorList>
            <person name="van Westerhoven A.C."/>
            <person name="Mehrabi R."/>
            <person name="Talebi R."/>
            <person name="Steentjes M.B.F."/>
            <person name="Corcolon B."/>
            <person name="Chong P.A."/>
            <person name="Kema G.H.J."/>
            <person name="Seidl M.F."/>
        </authorList>
    </citation>
    <scope>NUCLEOTIDE SEQUENCE [LARGE SCALE GENOMIC DNA]</scope>
    <source>
        <strain evidence="13 14">P124</strain>
    </source>
</reference>
<dbReference type="SUPFAM" id="SSF52151">
    <property type="entry name" value="FabD/lysophospholipase-like"/>
    <property type="match status" value="1"/>
</dbReference>
<dbReference type="InterPro" id="IPR014030">
    <property type="entry name" value="Ketoacyl_synth_N"/>
</dbReference>
<dbReference type="InterPro" id="IPR011032">
    <property type="entry name" value="GroES-like_sf"/>
</dbReference>
<dbReference type="SUPFAM" id="SSF53901">
    <property type="entry name" value="Thiolase-like"/>
    <property type="match status" value="1"/>
</dbReference>
<dbReference type="SMART" id="SM00829">
    <property type="entry name" value="PKS_ER"/>
    <property type="match status" value="1"/>
</dbReference>
<protein>
    <recommendedName>
        <fullName evidence="15">Polyketide synthase</fullName>
    </recommendedName>
</protein>
<evidence type="ECO:0000256" key="5">
    <source>
        <dbReference type="ARBA" id="ARBA00023002"/>
    </source>
</evidence>
<evidence type="ECO:0000256" key="2">
    <source>
        <dbReference type="ARBA" id="ARBA00022553"/>
    </source>
</evidence>
<dbReference type="InterPro" id="IPR049551">
    <property type="entry name" value="PKS_DH_C"/>
</dbReference>
<dbReference type="CDD" id="cd00833">
    <property type="entry name" value="PKS"/>
    <property type="match status" value="1"/>
</dbReference>
<dbReference type="Gene3D" id="3.40.50.720">
    <property type="entry name" value="NAD(P)-binding Rossmann-like Domain"/>
    <property type="match status" value="1"/>
</dbReference>
<dbReference type="InterPro" id="IPR016036">
    <property type="entry name" value="Malonyl_transacylase_ACP-bd"/>
</dbReference>
<dbReference type="PROSITE" id="PS50075">
    <property type="entry name" value="CARRIER"/>
    <property type="match status" value="1"/>
</dbReference>
<dbReference type="Pfam" id="PF00109">
    <property type="entry name" value="ketoacyl-synt"/>
    <property type="match status" value="1"/>
</dbReference>
<feature type="domain" description="Carrier" evidence="10">
    <location>
        <begin position="2281"/>
        <end position="2359"/>
    </location>
</feature>
<evidence type="ECO:0000256" key="7">
    <source>
        <dbReference type="ARBA" id="ARBA00023315"/>
    </source>
</evidence>
<dbReference type="InterPro" id="IPR050091">
    <property type="entry name" value="PKS_NRPS_Biosynth_Enz"/>
</dbReference>
<dbReference type="CDD" id="cd05195">
    <property type="entry name" value="enoyl_red"/>
    <property type="match status" value="1"/>
</dbReference>
<feature type="active site" description="Proton acceptor; for dehydratase activity" evidence="8">
    <location>
        <position position="968"/>
    </location>
</feature>
<dbReference type="InterPro" id="IPR049552">
    <property type="entry name" value="PKS_DH_N"/>
</dbReference>
<dbReference type="PROSITE" id="PS01162">
    <property type="entry name" value="QOR_ZETA_CRYSTAL"/>
    <property type="match status" value="1"/>
</dbReference>
<feature type="region of interest" description="Disordered" evidence="9">
    <location>
        <begin position="1"/>
        <end position="23"/>
    </location>
</feature>
<dbReference type="SMART" id="SM00822">
    <property type="entry name" value="PKS_KR"/>
    <property type="match status" value="1"/>
</dbReference>
<dbReference type="InterPro" id="IPR020807">
    <property type="entry name" value="PKS_DH"/>
</dbReference>
<dbReference type="Gene3D" id="3.40.47.10">
    <property type="match status" value="1"/>
</dbReference>
<sequence length="2365" mass="256148">MAPHFTERTSSTSSNDDGYASGPVGDGGAEPIAICGLGEVYSASDLWNLLLEDRTGQCDVPSSRFNIDAFYHPRGPDRPGSMNVKGGYFLQDDVRLFENDFFGINNKEATWMDPQQRKLLEVVFECFESAGVPLEKASGSNIGCYVGNFTVDFVAMQNRDAENFQRYSIMGIGATILGNRISHTFNLTGPSLVIDTACSSSLYCLHMACRALEAGECDAAVVAGANLIQSVEQHLATMKAGVLSPTSQCHTFDASADGYGRADGIGALYLKRLSDAVAAGDPIRAVVRGTAINANGKTQGISLPSAVAQEAVIRKAYAKAGLDLDGTAYVECHGTGTPVGDPIEVEAVARAFANPSRDPLLIGSVKTNIGHSEAASGISSIIKVALALESGFIPPTHGVKKLNPKIKSKEWGVEVVTEGRQWPQSSGVRRAGVNSFGYGGANAHSIIESYEASKEECRSLIGNRTRYLLPFSASKAESLQARVADLLPSLGANVSIEDLVYTLATRRSQLPQKGFAVASKTSLSDDLISTAIRTVQDPTGVLPLAFVFTGQGAQWAGMGKELLDEFEVFDEAFNKMDEVLQSLPHAPEWRLKDVLREPAETSKINEVEYSQPLCTALQIGIIHLLQSWDIRPAVVVGHSSGEIAAAYAAGRLNLSQALAAAYYRGYVVKNFSKSPGAMMAAGMSRGAGDELISSLDLHGRVRVACMNSPESITLSGHLDAIEELQRVLDERKALARKLKTGGTAYHSHHMRVLGDRYQSLLEPVFGAASKSKRLQSEAVFVSSVTGEQYQDSTGPEYWRANLESPVDFTTAVTTICGMDRFHFVELGPHSALEMPLKQIVAASGGSMPYTSAITRNKNAITTVLTLAGILHLHGHAIDLLHVNGLDAPRTVSSKGIKGPRYKVLPDLPPYHWTYDGLLWHEPRSSVEFRLRPYPRHELLGSRIPGGFDAEGVWRNLLRVEEISWLEDHKLQETTVFPGAGYLALAVEAALQMKKLHPQAFGHRISIKDVGITNALVLKAGVAAEIFTTMRPRMISNVTASKDCWDFSIFSSIQGSSTMHARGLITISESTETMTMDQAATVGALEDTAPRTWYERMRQICLNFGPQFRSISNFQVPRMNFLRHCTSNVSLLRQSEGDPGPTYVVHPITLDAMLQTAIVSTAAGSTTALRAKVPTRIGRVDLDMTDVNGATDWTINGKSKVVGFGAANVSAELVLQREKCIARMIDVRVAPYEAVSHVDTKEAKHPVLRVQWKPDLYGLGLMKPAGLSSFLEAFVNESQGAIRDEGLLKLEGALSLAAHKNPRAHILELGNSDHGLTHAMLRLLSAQHAFKKLRSYSTAAYDEQGVLQGSVVDLATGERGQASKLDANQQFDLVLLPDIHTADAMLTQNSEEVKKLLSGNGLLIACSTQSEQLAALSEDFEVITSAFSTMIGSIVVGRRLPSMSSRVAGPPVILLEREVTPLGDVLTSKLLQHLEIDVARCSASSLSEETMPAGAVVIATIETTKPFLATQTTEDMALMKLLTDRASTMIWLTAGDLLAGHRPELALSSGLARAIMFEQPSLRFINYDIDNIDVHTDTTAENIVSVVQQADALNDFEFVQKDGIVHISRFVPDDKINHSFRTQQGLEAESMSLRAAGPVQIGIETPGKFDAIYWTQIQIPHALAPSDVQVSVKALGVNAKDVYALGGKLDTPDAACSLECCGVVERVGSAVSHVQPGDRVVVMAPGHFRTTEIVPEMAVKKLLECEDFNTMCTLSVVYTTALYTLRDLARIQPGETVLIHSAAGGVGIAAIQIAKMLGAKVFGTVSSPDKATHLIQTFGLSPQNIFSSRDTSFATDIHRATNGRGVDVVLNSLTGDLLHASWACCAPFGRFIEIGKRDLTDSGRLDMQQFLNNVSFSVFDLTGLYASEMEAHRMKLSALMEDVLELYRAGEIGGIEPLEVFGVEDMEKALRRFGSRNRIGKIAINFEDQDAVLDVRPFKYRATFSPEKSYLMIGCLGGIGRSLSKWMMARGARRFVFLGRSGLDKASARDLVQELKNLGASVEVVRGDVTKLADVEAVVERADSPIGGVIQAAMGLDEALFSAMSNESWHTAIDPKVTGTWNLHNAIKGRDSELDFFLMTSSVSGAVGTATESNYCAANAFLDSFARHRRSLGLPATAVGLGMINEVGYLHENPDIEALLLRKGILPINEDEMLQIIDLALSSQFSMPHAYDEAAESHMLTGLEPLGILELRKQGFKISNLALEDPRSSILASALGDETDSSVNQSNALPREVSSDLEAGMELKAAIRKHISQRFCDLVLMEPSKVDTSKPLSAYGIDSMLAAEFRTWFFKAFKVDVPFLELLSEMVSLESLSGIVVEEIEVRGRG</sequence>
<keyword evidence="6" id="KW-0511">Multifunctional enzyme</keyword>
<dbReference type="PROSITE" id="PS52004">
    <property type="entry name" value="KS3_2"/>
    <property type="match status" value="1"/>
</dbReference>
<dbReference type="Pfam" id="PF14765">
    <property type="entry name" value="PS-DH"/>
    <property type="match status" value="1"/>
</dbReference>
<evidence type="ECO:0000259" key="11">
    <source>
        <dbReference type="PROSITE" id="PS52004"/>
    </source>
</evidence>
<dbReference type="PANTHER" id="PTHR43775">
    <property type="entry name" value="FATTY ACID SYNTHASE"/>
    <property type="match status" value="1"/>
</dbReference>
<dbReference type="Proteomes" id="UP001305779">
    <property type="component" value="Unassembled WGS sequence"/>
</dbReference>
<gene>
    <name evidence="13" type="ORF">PRZ48_002332</name>
</gene>
<evidence type="ECO:0000256" key="1">
    <source>
        <dbReference type="ARBA" id="ARBA00022450"/>
    </source>
</evidence>
<proteinExistence type="predicted"/>
<keyword evidence="14" id="KW-1185">Reference proteome</keyword>
<dbReference type="InterPro" id="IPR042104">
    <property type="entry name" value="PKS_dehydratase_sf"/>
</dbReference>
<keyword evidence="4" id="KW-0521">NADP</keyword>
<dbReference type="InterPro" id="IPR002364">
    <property type="entry name" value="Quin_OxRdtase/zeta-crystal_CS"/>
</dbReference>
<dbReference type="InterPro" id="IPR016039">
    <property type="entry name" value="Thiolase-like"/>
</dbReference>
<dbReference type="Gene3D" id="3.40.366.10">
    <property type="entry name" value="Malonyl-Coenzyme A Acyl Carrier Protein, domain 2"/>
    <property type="match status" value="1"/>
</dbReference>
<dbReference type="InterPro" id="IPR020841">
    <property type="entry name" value="PKS_Beta-ketoAc_synthase_dom"/>
</dbReference>
<dbReference type="InterPro" id="IPR020843">
    <property type="entry name" value="ER"/>
</dbReference>
<dbReference type="InterPro" id="IPR013968">
    <property type="entry name" value="PKS_KR"/>
</dbReference>
<dbReference type="Gene3D" id="1.10.1200.10">
    <property type="entry name" value="ACP-like"/>
    <property type="match status" value="1"/>
</dbReference>
<dbReference type="InterPro" id="IPR036736">
    <property type="entry name" value="ACP-like_sf"/>
</dbReference>
<dbReference type="Gene3D" id="3.90.180.10">
    <property type="entry name" value="Medium-chain alcohol dehydrogenases, catalytic domain"/>
    <property type="match status" value="1"/>
</dbReference>
<dbReference type="Pfam" id="PF16197">
    <property type="entry name" value="KAsynt_C_assoc"/>
    <property type="match status" value="1"/>
</dbReference>
<dbReference type="Pfam" id="PF00107">
    <property type="entry name" value="ADH_zinc_N"/>
    <property type="match status" value="1"/>
</dbReference>
<dbReference type="SMART" id="SM00825">
    <property type="entry name" value="PKS_KS"/>
    <property type="match status" value="1"/>
</dbReference>
<dbReference type="SUPFAM" id="SSF55048">
    <property type="entry name" value="Probable ACP-binding domain of malonyl-CoA ACP transacylase"/>
    <property type="match status" value="1"/>
</dbReference>
<dbReference type="InterPro" id="IPR018201">
    <property type="entry name" value="Ketoacyl_synth_AS"/>
</dbReference>
<dbReference type="SUPFAM" id="SSF51735">
    <property type="entry name" value="NAD(P)-binding Rossmann-fold domains"/>
    <property type="match status" value="2"/>
</dbReference>
<evidence type="ECO:0000313" key="14">
    <source>
        <dbReference type="Proteomes" id="UP001305779"/>
    </source>
</evidence>
<dbReference type="InterPro" id="IPR001227">
    <property type="entry name" value="Ac_transferase_dom_sf"/>
</dbReference>
<dbReference type="PANTHER" id="PTHR43775:SF50">
    <property type="entry name" value="HIGHLY REDUCING POLYKETIDE SYNTHASE SRDA"/>
    <property type="match status" value="1"/>
</dbReference>
<dbReference type="PROSITE" id="PS00606">
    <property type="entry name" value="KS3_1"/>
    <property type="match status" value="1"/>
</dbReference>
<dbReference type="Pfam" id="PF02801">
    <property type="entry name" value="Ketoacyl-synt_C"/>
    <property type="match status" value="1"/>
</dbReference>
<evidence type="ECO:0000313" key="13">
    <source>
        <dbReference type="EMBL" id="KAK4508593.1"/>
    </source>
</evidence>
<dbReference type="SUPFAM" id="SSF50129">
    <property type="entry name" value="GroES-like"/>
    <property type="match status" value="1"/>
</dbReference>
<dbReference type="Pfam" id="PF08659">
    <property type="entry name" value="KR"/>
    <property type="match status" value="1"/>
</dbReference>